<accession>A0A4R6JSR8</accession>
<dbReference type="Gene3D" id="3.40.50.180">
    <property type="entry name" value="Methylesterase CheB, C-terminal domain"/>
    <property type="match status" value="1"/>
</dbReference>
<dbReference type="InterPro" id="IPR035909">
    <property type="entry name" value="CheB_C"/>
</dbReference>
<comment type="catalytic activity">
    <reaction evidence="3">
        <text>[protein]-L-glutamate 5-O-methyl ester + H2O = L-glutamyl-[protein] + methanol + H(+)</text>
        <dbReference type="Rhea" id="RHEA:23236"/>
        <dbReference type="Rhea" id="RHEA-COMP:10208"/>
        <dbReference type="Rhea" id="RHEA-COMP:10311"/>
        <dbReference type="ChEBI" id="CHEBI:15377"/>
        <dbReference type="ChEBI" id="CHEBI:15378"/>
        <dbReference type="ChEBI" id="CHEBI:17790"/>
        <dbReference type="ChEBI" id="CHEBI:29973"/>
        <dbReference type="ChEBI" id="CHEBI:82795"/>
        <dbReference type="EC" id="3.1.1.61"/>
    </reaction>
</comment>
<reference evidence="6 7" key="1">
    <citation type="submission" date="2019-03" db="EMBL/GenBank/DDBJ databases">
        <title>Sequencing the genomes of 1000 actinobacteria strains.</title>
        <authorList>
            <person name="Klenk H.-P."/>
        </authorList>
    </citation>
    <scope>NUCLEOTIDE SEQUENCE [LARGE SCALE GENOMIC DNA]</scope>
    <source>
        <strain evidence="6 7">DSM 43805</strain>
    </source>
</reference>
<dbReference type="SUPFAM" id="SSF52738">
    <property type="entry name" value="Methylesterase CheB, C-terminal domain"/>
    <property type="match status" value="1"/>
</dbReference>
<proteinExistence type="predicted"/>
<feature type="active site" evidence="4">
    <location>
        <position position="136"/>
    </location>
</feature>
<dbReference type="PANTHER" id="PTHR42872:SF6">
    <property type="entry name" value="PROTEIN-GLUTAMATE METHYLESTERASE_PROTEIN-GLUTAMINE GLUTAMINASE"/>
    <property type="match status" value="1"/>
</dbReference>
<name>A0A4R6JSR8_9ACTN</name>
<feature type="active site" evidence="4">
    <location>
        <position position="16"/>
    </location>
</feature>
<evidence type="ECO:0000256" key="3">
    <source>
        <dbReference type="ARBA" id="ARBA00048267"/>
    </source>
</evidence>
<dbReference type="PROSITE" id="PS50122">
    <property type="entry name" value="CHEB"/>
    <property type="match status" value="1"/>
</dbReference>
<dbReference type="RefSeq" id="WP_133873947.1">
    <property type="nucleotide sequence ID" value="NZ_BOMD01000054.1"/>
</dbReference>
<evidence type="ECO:0000256" key="2">
    <source>
        <dbReference type="ARBA" id="ARBA00039140"/>
    </source>
</evidence>
<dbReference type="Pfam" id="PF01339">
    <property type="entry name" value="CheB_methylest"/>
    <property type="match status" value="1"/>
</dbReference>
<keyword evidence="1 4" id="KW-0378">Hydrolase</keyword>
<dbReference type="GO" id="GO:0005737">
    <property type="term" value="C:cytoplasm"/>
    <property type="evidence" value="ECO:0007669"/>
    <property type="project" value="InterPro"/>
</dbReference>
<dbReference type="GO" id="GO:0000156">
    <property type="term" value="F:phosphorelay response regulator activity"/>
    <property type="evidence" value="ECO:0007669"/>
    <property type="project" value="InterPro"/>
</dbReference>
<dbReference type="EC" id="3.1.1.61" evidence="2"/>
<evidence type="ECO:0000259" key="5">
    <source>
        <dbReference type="PROSITE" id="PS50122"/>
    </source>
</evidence>
<dbReference type="Proteomes" id="UP000294901">
    <property type="component" value="Unassembled WGS sequence"/>
</dbReference>
<keyword evidence="7" id="KW-1185">Reference proteome</keyword>
<gene>
    <name evidence="6" type="ORF">C8E87_3349</name>
</gene>
<feature type="domain" description="CheB-type methylesterase" evidence="5">
    <location>
        <begin position="10"/>
        <end position="195"/>
    </location>
</feature>
<dbReference type="InterPro" id="IPR000673">
    <property type="entry name" value="Sig_transdc_resp-reg_Me-estase"/>
</dbReference>
<dbReference type="CDD" id="cd16433">
    <property type="entry name" value="CheB"/>
    <property type="match status" value="1"/>
</dbReference>
<sequence>MAVREGKAPVVAMVCSTGGLDAVTRILGSLPRDFPASVIVLRHHDPQARNRLASILQRHTVLPVSAACDEDHLVAGRVFVAPTGYHTLVTSDDRLTLIVSGDRPPYRPSADLLLVSLAVSVGPRAIAVVLSGYGIDGATGATAVHRLGGVVIASDKASSAVFTMPYATITRDEIINYVMPVDDIAALLIRLVADAPALGLEAQDREGHGEG</sequence>
<feature type="active site" evidence="4">
    <location>
        <position position="43"/>
    </location>
</feature>
<evidence type="ECO:0000256" key="1">
    <source>
        <dbReference type="ARBA" id="ARBA00022801"/>
    </source>
</evidence>
<evidence type="ECO:0000313" key="6">
    <source>
        <dbReference type="EMBL" id="TDO39654.1"/>
    </source>
</evidence>
<evidence type="ECO:0000313" key="7">
    <source>
        <dbReference type="Proteomes" id="UP000294901"/>
    </source>
</evidence>
<dbReference type="AlphaFoldDB" id="A0A4R6JSR8"/>
<evidence type="ECO:0000256" key="4">
    <source>
        <dbReference type="PROSITE-ProRule" id="PRU00050"/>
    </source>
</evidence>
<dbReference type="PANTHER" id="PTHR42872">
    <property type="entry name" value="PROTEIN-GLUTAMATE METHYLESTERASE/PROTEIN-GLUTAMINE GLUTAMINASE"/>
    <property type="match status" value="1"/>
</dbReference>
<protein>
    <recommendedName>
        <fullName evidence="2">protein-glutamate methylesterase</fullName>
        <ecNumber evidence="2">3.1.1.61</ecNumber>
    </recommendedName>
</protein>
<dbReference type="EMBL" id="SNWR01000001">
    <property type="protein sequence ID" value="TDO39654.1"/>
    <property type="molecule type" value="Genomic_DNA"/>
</dbReference>
<organism evidence="6 7">
    <name type="scientific">Paractinoplanes brasiliensis</name>
    <dbReference type="NCBI Taxonomy" id="52695"/>
    <lineage>
        <taxon>Bacteria</taxon>
        <taxon>Bacillati</taxon>
        <taxon>Actinomycetota</taxon>
        <taxon>Actinomycetes</taxon>
        <taxon>Micromonosporales</taxon>
        <taxon>Micromonosporaceae</taxon>
        <taxon>Paractinoplanes</taxon>
    </lineage>
</organism>
<dbReference type="OrthoDB" id="9791760at2"/>
<dbReference type="GO" id="GO:0008984">
    <property type="term" value="F:protein-glutamate methylesterase activity"/>
    <property type="evidence" value="ECO:0007669"/>
    <property type="project" value="UniProtKB-EC"/>
</dbReference>
<comment type="caution">
    <text evidence="6">The sequence shown here is derived from an EMBL/GenBank/DDBJ whole genome shotgun (WGS) entry which is preliminary data.</text>
</comment>
<keyword evidence="4" id="KW-0145">Chemotaxis</keyword>
<dbReference type="GO" id="GO:0006935">
    <property type="term" value="P:chemotaxis"/>
    <property type="evidence" value="ECO:0007669"/>
    <property type="project" value="UniProtKB-UniRule"/>
</dbReference>